<accession>A0ABR1VP44</accession>
<evidence type="ECO:0000313" key="4">
    <source>
        <dbReference type="EMBL" id="KAK8072066.1"/>
    </source>
</evidence>
<feature type="compositionally biased region" description="Acidic residues" evidence="3">
    <location>
        <begin position="340"/>
        <end position="356"/>
    </location>
</feature>
<evidence type="ECO:0000256" key="2">
    <source>
        <dbReference type="ARBA" id="ARBA00022801"/>
    </source>
</evidence>
<dbReference type="HAMAP" id="MF_00528">
    <property type="entry name" value="Maf"/>
    <property type="match status" value="1"/>
</dbReference>
<keyword evidence="2" id="KW-0378">Hydrolase</keyword>
<dbReference type="NCBIfam" id="TIGR00172">
    <property type="entry name" value="maf"/>
    <property type="match status" value="1"/>
</dbReference>
<comment type="cofactor">
    <cofactor evidence="1">
        <name>a divalent metal cation</name>
        <dbReference type="ChEBI" id="CHEBI:60240"/>
    </cofactor>
</comment>
<reference evidence="4 5" key="1">
    <citation type="submission" date="2023-01" db="EMBL/GenBank/DDBJ databases">
        <title>Analysis of 21 Apiospora genomes using comparative genomics revels a genus with tremendous synthesis potential of carbohydrate active enzymes and secondary metabolites.</title>
        <authorList>
            <person name="Sorensen T."/>
        </authorList>
    </citation>
    <scope>NUCLEOTIDE SEQUENCE [LARGE SCALE GENOMIC DNA]</scope>
    <source>
        <strain evidence="4 5">CBS 83171</strain>
    </source>
</reference>
<protein>
    <submittedName>
        <fullName evidence="4">Maf/Ham1</fullName>
    </submittedName>
</protein>
<dbReference type="InterPro" id="IPR029001">
    <property type="entry name" value="ITPase-like_fam"/>
</dbReference>
<gene>
    <name evidence="4" type="ORF">PG996_005414</name>
</gene>
<feature type="region of interest" description="Disordered" evidence="3">
    <location>
        <begin position="336"/>
        <end position="356"/>
    </location>
</feature>
<evidence type="ECO:0000256" key="1">
    <source>
        <dbReference type="ARBA" id="ARBA00001968"/>
    </source>
</evidence>
<dbReference type="Pfam" id="PF02545">
    <property type="entry name" value="Maf"/>
    <property type="match status" value="1"/>
</dbReference>
<dbReference type="Gene3D" id="3.90.950.10">
    <property type="match status" value="1"/>
</dbReference>
<keyword evidence="5" id="KW-1185">Reference proteome</keyword>
<comment type="caution">
    <text evidence="4">The sequence shown here is derived from an EMBL/GenBank/DDBJ whole genome shotgun (WGS) entry which is preliminary data.</text>
</comment>
<dbReference type="EMBL" id="JAQQWM010000003">
    <property type="protein sequence ID" value="KAK8072066.1"/>
    <property type="molecule type" value="Genomic_DNA"/>
</dbReference>
<organism evidence="4 5">
    <name type="scientific">Apiospora saccharicola</name>
    <dbReference type="NCBI Taxonomy" id="335842"/>
    <lineage>
        <taxon>Eukaryota</taxon>
        <taxon>Fungi</taxon>
        <taxon>Dikarya</taxon>
        <taxon>Ascomycota</taxon>
        <taxon>Pezizomycotina</taxon>
        <taxon>Sordariomycetes</taxon>
        <taxon>Xylariomycetidae</taxon>
        <taxon>Amphisphaeriales</taxon>
        <taxon>Apiosporaceae</taxon>
        <taxon>Apiospora</taxon>
    </lineage>
</organism>
<name>A0ABR1VP44_9PEZI</name>
<proteinExistence type="inferred from homology"/>
<dbReference type="CDD" id="cd00555">
    <property type="entry name" value="Maf"/>
    <property type="match status" value="1"/>
</dbReference>
<dbReference type="PANTHER" id="PTHR43213:SF5">
    <property type="entry name" value="BIFUNCTIONAL DTTP_UTP PYROPHOSPHATASE_METHYLTRANSFERASE PROTEIN-RELATED"/>
    <property type="match status" value="1"/>
</dbReference>
<evidence type="ECO:0000313" key="5">
    <source>
        <dbReference type="Proteomes" id="UP001446871"/>
    </source>
</evidence>
<sequence length="356" mass="38977">MSSFPAANASSYVKFLVDVPASSTPPQLSLTFSLNPLLLTQALGLSCQVAIERSFEGSSGIDCQERRLTNNQDEREKAFAVGAVGLSPDYDTAAREHGLPIRQPAGPPAARKPPPPLEIPILTYMKSHKVILASGSPRRKALLHRLGLTDFQVVPSKLPEDLSKTALVPFEYVAATARQKCLDVYGQAVEKGEEPDLVISADTVIVTRDGRILEKPASEASHIRMLQHLRDTRVHRVLSAVCCLAPKEEATHPGYEIETHVEETKVYFAKETDGLPDDVIKSYVRTREGVDKAGGYALQGLAGMVLVEKVEGSVDNVVGLPVRKMLQLCEKVVFKQGQADSDEEEEEEDYDDEDDE</sequence>
<dbReference type="SUPFAM" id="SSF52972">
    <property type="entry name" value="ITPase-like"/>
    <property type="match status" value="1"/>
</dbReference>
<dbReference type="InterPro" id="IPR003697">
    <property type="entry name" value="Maf-like"/>
</dbReference>
<dbReference type="PANTHER" id="PTHR43213">
    <property type="entry name" value="BIFUNCTIONAL DTTP/UTP PYROPHOSPHATASE/METHYLTRANSFERASE PROTEIN-RELATED"/>
    <property type="match status" value="1"/>
</dbReference>
<evidence type="ECO:0000256" key="3">
    <source>
        <dbReference type="SAM" id="MobiDB-lite"/>
    </source>
</evidence>
<dbReference type="Proteomes" id="UP001446871">
    <property type="component" value="Unassembled WGS sequence"/>
</dbReference>